<proteinExistence type="predicted"/>
<evidence type="ECO:0000313" key="1">
    <source>
        <dbReference type="EMBL" id="GCD46406.1"/>
    </source>
</evidence>
<evidence type="ECO:0000313" key="2">
    <source>
        <dbReference type="Proteomes" id="UP000286746"/>
    </source>
</evidence>
<sequence length="111" mass="12007">MTGERCGASLRLLPWTTPEGKACYLSTDDAESLLSLLADEAEEEVLKAAEELVAADAGPRRLLGALRDVLRVAVSRGARLVQAEAQPCEHGVTERCEGKTYCGGCRRQIYL</sequence>
<protein>
    <submittedName>
        <fullName evidence="1">Uncharacterized protein</fullName>
    </submittedName>
</protein>
<keyword evidence="2" id="KW-1185">Reference proteome</keyword>
<dbReference type="AlphaFoldDB" id="A0A401WAL8"/>
<reference evidence="1 2" key="1">
    <citation type="submission" date="2018-11" db="EMBL/GenBank/DDBJ databases">
        <title>Whole genome sequence of Streptomyces paromomycinus NBRC 15454(T).</title>
        <authorList>
            <person name="Komaki H."/>
            <person name="Tamura T."/>
        </authorList>
    </citation>
    <scope>NUCLEOTIDE SEQUENCE [LARGE SCALE GENOMIC DNA]</scope>
    <source>
        <strain evidence="1 2">NBRC 15454</strain>
    </source>
</reference>
<accession>A0A401WAL8</accession>
<organism evidence="1 2">
    <name type="scientific">Streptomyces paromomycinus</name>
    <name type="common">Streptomyces rimosus subsp. paromomycinus</name>
    <dbReference type="NCBI Taxonomy" id="92743"/>
    <lineage>
        <taxon>Bacteria</taxon>
        <taxon>Bacillati</taxon>
        <taxon>Actinomycetota</taxon>
        <taxon>Actinomycetes</taxon>
        <taxon>Kitasatosporales</taxon>
        <taxon>Streptomycetaceae</taxon>
        <taxon>Streptomyces</taxon>
    </lineage>
</organism>
<gene>
    <name evidence="1" type="ORF">GKJPGBOP_06155</name>
</gene>
<dbReference type="EMBL" id="BHZD01000001">
    <property type="protein sequence ID" value="GCD46406.1"/>
    <property type="molecule type" value="Genomic_DNA"/>
</dbReference>
<comment type="caution">
    <text evidence="1">The sequence shown here is derived from an EMBL/GenBank/DDBJ whole genome shotgun (WGS) entry which is preliminary data.</text>
</comment>
<dbReference type="Proteomes" id="UP000286746">
    <property type="component" value="Unassembled WGS sequence"/>
</dbReference>
<name>A0A401WAL8_STREY</name>
<dbReference type="RefSeq" id="WP_246177642.1">
    <property type="nucleotide sequence ID" value="NZ_BHZD01000001.1"/>
</dbReference>